<name>A0A9P8IPC9_9HYPO</name>
<accession>A0A9P8IPC9</accession>
<proteinExistence type="predicted"/>
<gene>
    <name evidence="1" type="ORF">J7337_006477</name>
</gene>
<dbReference type="EMBL" id="JAHBCI010000005">
    <property type="protein sequence ID" value="KAG9500797.1"/>
    <property type="molecule type" value="Genomic_DNA"/>
</dbReference>
<evidence type="ECO:0000313" key="1">
    <source>
        <dbReference type="EMBL" id="KAG9500797.1"/>
    </source>
</evidence>
<protein>
    <submittedName>
        <fullName evidence="1">Uncharacterized protein</fullName>
    </submittedName>
</protein>
<comment type="caution">
    <text evidence="1">The sequence shown here is derived from an EMBL/GenBank/DDBJ whole genome shotgun (WGS) entry which is preliminary data.</text>
</comment>
<dbReference type="Proteomes" id="UP000827133">
    <property type="component" value="Unassembled WGS sequence"/>
</dbReference>
<reference evidence="1" key="1">
    <citation type="journal article" date="2021" name="Mol. Plant Microbe Interact.">
        <title>Telomere to telomere genome assembly of Fusarium musae F31, causal agent of crown rot disease of banana.</title>
        <authorList>
            <person name="Degradi L."/>
            <person name="Tava V."/>
            <person name="Kunova A."/>
            <person name="Cortesi P."/>
            <person name="Saracchi M."/>
            <person name="Pasquali M."/>
        </authorList>
    </citation>
    <scope>NUCLEOTIDE SEQUENCE</scope>
    <source>
        <strain evidence="1">F31</strain>
    </source>
</reference>
<sequence length="166" mass="18968">MPKPKPWLPQEPGPKLPPYDINLMGPNVTFLKALDTDSAHGTIVKARVGRYLYAIKFLTTPPNVINTRDIYGRKGSWSCCDEFDWYFSPFENECRAFGRLKEQKAESIAVKVYGWVALTTRQIRRKLAAGGAPKLNGFPPGLLYGIVKDWVEITHWHDLKQRVTYD</sequence>
<dbReference type="InterPro" id="IPR025213">
    <property type="entry name" value="Sim4_Fta2"/>
</dbReference>
<evidence type="ECO:0000313" key="2">
    <source>
        <dbReference type="Proteomes" id="UP000827133"/>
    </source>
</evidence>
<dbReference type="KEGG" id="fmu:J7337_006477"/>
<keyword evidence="2" id="KW-1185">Reference proteome</keyword>
<dbReference type="GeneID" id="68314333"/>
<dbReference type="RefSeq" id="XP_044679797.1">
    <property type="nucleotide sequence ID" value="XM_044824140.1"/>
</dbReference>
<dbReference type="Pfam" id="PF13095">
    <property type="entry name" value="FTA2"/>
    <property type="match status" value="1"/>
</dbReference>
<organism evidence="1 2">
    <name type="scientific">Fusarium musae</name>
    <dbReference type="NCBI Taxonomy" id="1042133"/>
    <lineage>
        <taxon>Eukaryota</taxon>
        <taxon>Fungi</taxon>
        <taxon>Dikarya</taxon>
        <taxon>Ascomycota</taxon>
        <taxon>Pezizomycotina</taxon>
        <taxon>Sordariomycetes</taxon>
        <taxon>Hypocreomycetidae</taxon>
        <taxon>Hypocreales</taxon>
        <taxon>Nectriaceae</taxon>
        <taxon>Fusarium</taxon>
    </lineage>
</organism>
<dbReference type="AlphaFoldDB" id="A0A9P8IPC9"/>